<dbReference type="InterPro" id="IPR036928">
    <property type="entry name" value="AS_sf"/>
</dbReference>
<name>A0A1T3CH19_9HYPO</name>
<reference evidence="3 4" key="1">
    <citation type="submission" date="2016-04" db="EMBL/GenBank/DDBJ databases">
        <title>Multiple horizontal gene transfer events from other fungi enriched the ability of the initially mycotrophic fungus Trichoderma (Ascomycota) to feed on dead plant biomass.</title>
        <authorList>
            <person name="Atanasova L."/>
            <person name="Chenthamara K."/>
            <person name="Zhang J."/>
            <person name="Grujic M."/>
            <person name="Henrissat B."/>
            <person name="Kuo A."/>
            <person name="Aertz A."/>
            <person name="Salamov A."/>
            <person name="Lipzen A."/>
            <person name="Labutti K."/>
            <person name="Barry K."/>
            <person name="Miao Y."/>
            <person name="Rahimi M.J."/>
            <person name="Shen Q."/>
            <person name="Grigoriev I.V."/>
            <person name="Kubicek C.P."/>
            <person name="Druzhinina I.S."/>
        </authorList>
    </citation>
    <scope>NUCLEOTIDE SEQUENCE [LARGE SCALE GENOMIC DNA]</scope>
    <source>
        <strain evidence="3 4">NJAU 4742</strain>
    </source>
</reference>
<protein>
    <recommendedName>
        <fullName evidence="2">Amidase domain-containing protein</fullName>
    </recommendedName>
</protein>
<sequence length="594" mass="64680">MQPDTMLTGMRWQTSAYCDTILYRVSRRLLFSPAATASTCDSQLFTGSGVLGTAPCLASPRLASDYLFGRGRSLKELHHELQGWQILQALAEWVGNDEMAWADGIARQNQASAAACQDIFNREDALVRLPTVKLDCLLSFLPRRIRKALRGNMGSDDAYLLTATQALARIRAGELTIEGYARSLLRRIDVRDADVGAWAYLDRDYVLQQARALDKVPMQDRGPLHGMPVAVKDVIYTKDMPTAHNSPIYKGDFPKLDAASIILLRHAGVLFLGKTTTAEFAASYTGPASTRNPHNPSRTPGGSSSGSGAAVGDLQAPVALGTQTGGSTIRPGSFNGVYSIKPTWNAVSREGLKISSLMLDTIGIFARGVDDLDLVADAFALRDDEPSDFDGIKGARFALCKTVVWPVAGEGTRNAIARAVEILRAHGAEVEEVDLPTEFDNLPRWHNVVLQTEGETFFLPEHRTAKDQLSPQLAGYVERKAGYDRREQLKAFDGIAALRPKIDEIAGKYTAILTPSVVDEAPVGLEFTGDSAFCVGWSALHTPVINIPGFQGHSGMPIGVSLVAPRYRDRHLLKVAKEVGKLFEAEGGWKRNLY</sequence>
<feature type="compositionally biased region" description="Polar residues" evidence="1">
    <location>
        <begin position="286"/>
        <end position="300"/>
    </location>
</feature>
<proteinExistence type="predicted"/>
<evidence type="ECO:0000313" key="4">
    <source>
        <dbReference type="Proteomes" id="UP000191004"/>
    </source>
</evidence>
<organism evidence="3 4">
    <name type="scientific">Trichoderma guizhouense</name>
    <dbReference type="NCBI Taxonomy" id="1491466"/>
    <lineage>
        <taxon>Eukaryota</taxon>
        <taxon>Fungi</taxon>
        <taxon>Dikarya</taxon>
        <taxon>Ascomycota</taxon>
        <taxon>Pezizomycotina</taxon>
        <taxon>Sordariomycetes</taxon>
        <taxon>Hypocreomycetidae</taxon>
        <taxon>Hypocreales</taxon>
        <taxon>Hypocreaceae</taxon>
        <taxon>Trichoderma</taxon>
    </lineage>
</organism>
<feature type="region of interest" description="Disordered" evidence="1">
    <location>
        <begin position="284"/>
        <end position="309"/>
    </location>
</feature>
<dbReference type="AlphaFoldDB" id="A0A1T3CH19"/>
<dbReference type="OrthoDB" id="6428749at2759"/>
<dbReference type="PANTHER" id="PTHR11895:SF7">
    <property type="entry name" value="GLUTAMYL-TRNA(GLN) AMIDOTRANSFERASE SUBUNIT A, MITOCHONDRIAL"/>
    <property type="match status" value="1"/>
</dbReference>
<feature type="domain" description="Amidase" evidence="2">
    <location>
        <begin position="182"/>
        <end position="573"/>
    </location>
</feature>
<dbReference type="Proteomes" id="UP000191004">
    <property type="component" value="Unassembled WGS sequence"/>
</dbReference>
<evidence type="ECO:0000256" key="1">
    <source>
        <dbReference type="SAM" id="MobiDB-lite"/>
    </source>
</evidence>
<dbReference type="GO" id="GO:0003824">
    <property type="term" value="F:catalytic activity"/>
    <property type="evidence" value="ECO:0007669"/>
    <property type="project" value="InterPro"/>
</dbReference>
<comment type="caution">
    <text evidence="3">The sequence shown here is derived from an EMBL/GenBank/DDBJ whole genome shotgun (WGS) entry which is preliminary data.</text>
</comment>
<dbReference type="SUPFAM" id="SSF75304">
    <property type="entry name" value="Amidase signature (AS) enzymes"/>
    <property type="match status" value="1"/>
</dbReference>
<evidence type="ECO:0000259" key="2">
    <source>
        <dbReference type="Pfam" id="PF01425"/>
    </source>
</evidence>
<dbReference type="Pfam" id="PF01425">
    <property type="entry name" value="Amidase"/>
    <property type="match status" value="1"/>
</dbReference>
<evidence type="ECO:0000313" key="3">
    <source>
        <dbReference type="EMBL" id="OPB40403.1"/>
    </source>
</evidence>
<keyword evidence="4" id="KW-1185">Reference proteome</keyword>
<accession>A0A1T3CH19</accession>
<dbReference type="InterPro" id="IPR023631">
    <property type="entry name" value="Amidase_dom"/>
</dbReference>
<dbReference type="EMBL" id="LVVK01000017">
    <property type="protein sequence ID" value="OPB40403.1"/>
    <property type="molecule type" value="Genomic_DNA"/>
</dbReference>
<gene>
    <name evidence="3" type="ORF">A0O28_0004820</name>
</gene>
<dbReference type="Gene3D" id="3.90.1300.10">
    <property type="entry name" value="Amidase signature (AS) domain"/>
    <property type="match status" value="1"/>
</dbReference>
<dbReference type="InterPro" id="IPR000120">
    <property type="entry name" value="Amidase"/>
</dbReference>
<dbReference type="PANTHER" id="PTHR11895">
    <property type="entry name" value="TRANSAMIDASE"/>
    <property type="match status" value="1"/>
</dbReference>